<comment type="caution">
    <text evidence="12">The sequence shown here is derived from an EMBL/GenBank/DDBJ whole genome shotgun (WGS) entry which is preliminary data.</text>
</comment>
<feature type="region of interest" description="Disordered" evidence="11">
    <location>
        <begin position="1"/>
        <end position="39"/>
    </location>
</feature>
<dbReference type="RefSeq" id="WP_105349817.1">
    <property type="nucleotide sequence ID" value="NZ_PUIA01000014.1"/>
</dbReference>
<keyword evidence="8" id="KW-0460">Magnesium</keyword>
<sequence length="367" mass="39854">MTPEEEKLASRRNFLWGKVRSEEEPNSEEATEQGGMSASSTAPGAYLLQLARKAMACQFEVYLNAVGPGTETEAGVAALDMVTELEQQLSAYRYDSEICMLGATAYLRPQVVEQRLFELLQLAVQLHRDTHGAFDITAGPLIKAWGFFDREGKVPDEVDLAEAMSLVGSNKLTLDESQRTIFFQKEGVELNLGSIGKGYALDRCRELLREAGVEDYLLHGGTSSVLAQGVRRDGTPRDGWEVGVPHPLRPDRRIGTVHLNGEALGTSGAAFQAFFHEGKKYGHVLDPRTGQPATSVLSATVIAPTAALADALATACYVMGPEETEAMLPKYPEVSVLLVKEGRRRGSVETIMLGGMNERLALVPTSL</sequence>
<dbReference type="EMBL" id="PUIA01000014">
    <property type="protein sequence ID" value="PQO40308.1"/>
    <property type="molecule type" value="Genomic_DNA"/>
</dbReference>
<evidence type="ECO:0000256" key="1">
    <source>
        <dbReference type="ARBA" id="ARBA00001946"/>
    </source>
</evidence>
<dbReference type="AlphaFoldDB" id="A0A2S8G773"/>
<evidence type="ECO:0000313" key="13">
    <source>
        <dbReference type="Proteomes" id="UP000240009"/>
    </source>
</evidence>
<dbReference type="GO" id="GO:0046872">
    <property type="term" value="F:metal ion binding"/>
    <property type="evidence" value="ECO:0007669"/>
    <property type="project" value="UniProtKB-KW"/>
</dbReference>
<dbReference type="Proteomes" id="UP000240009">
    <property type="component" value="Unassembled WGS sequence"/>
</dbReference>
<evidence type="ECO:0000256" key="10">
    <source>
        <dbReference type="ARBA" id="ARBA00048540"/>
    </source>
</evidence>
<evidence type="ECO:0000256" key="5">
    <source>
        <dbReference type="ARBA" id="ARBA00022679"/>
    </source>
</evidence>
<organism evidence="12 13">
    <name type="scientific">Blastopirellula marina</name>
    <dbReference type="NCBI Taxonomy" id="124"/>
    <lineage>
        <taxon>Bacteria</taxon>
        <taxon>Pseudomonadati</taxon>
        <taxon>Planctomycetota</taxon>
        <taxon>Planctomycetia</taxon>
        <taxon>Pirellulales</taxon>
        <taxon>Pirellulaceae</taxon>
        <taxon>Blastopirellula</taxon>
    </lineage>
</organism>
<evidence type="ECO:0000256" key="8">
    <source>
        <dbReference type="ARBA" id="ARBA00022842"/>
    </source>
</evidence>
<keyword evidence="4" id="KW-0285">Flavoprotein</keyword>
<evidence type="ECO:0000256" key="2">
    <source>
        <dbReference type="ARBA" id="ARBA00011955"/>
    </source>
</evidence>
<proteinExistence type="predicted"/>
<dbReference type="GO" id="GO:0016740">
    <property type="term" value="F:transferase activity"/>
    <property type="evidence" value="ECO:0007669"/>
    <property type="project" value="UniProtKB-KW"/>
</dbReference>
<dbReference type="Pfam" id="PF02424">
    <property type="entry name" value="ApbE"/>
    <property type="match status" value="1"/>
</dbReference>
<name>A0A2S8G773_9BACT</name>
<dbReference type="InterPro" id="IPR024932">
    <property type="entry name" value="ApbE"/>
</dbReference>
<dbReference type="EC" id="2.7.1.180" evidence="2"/>
<dbReference type="PANTHER" id="PTHR30040:SF2">
    <property type="entry name" value="FAD:PROTEIN FMN TRANSFERASE"/>
    <property type="match status" value="1"/>
</dbReference>
<keyword evidence="6" id="KW-0479">Metal-binding</keyword>
<protein>
    <recommendedName>
        <fullName evidence="3">FAD:protein FMN transferase</fullName>
        <ecNumber evidence="2">2.7.1.180</ecNumber>
    </recommendedName>
    <alternativeName>
        <fullName evidence="9">Flavin transferase</fullName>
    </alternativeName>
</protein>
<evidence type="ECO:0000256" key="6">
    <source>
        <dbReference type="ARBA" id="ARBA00022723"/>
    </source>
</evidence>
<reference evidence="12 13" key="1">
    <citation type="submission" date="2018-02" db="EMBL/GenBank/DDBJ databases">
        <title>Comparative genomes isolates from brazilian mangrove.</title>
        <authorList>
            <person name="Araujo J.E."/>
            <person name="Taketani R.G."/>
            <person name="Silva M.C.P."/>
            <person name="Loureco M.V."/>
            <person name="Andreote F.D."/>
        </authorList>
    </citation>
    <scope>NUCLEOTIDE SEQUENCE [LARGE SCALE GENOMIC DNA]</scope>
    <source>
        <strain evidence="12 13">HEX-2 MGV</strain>
    </source>
</reference>
<evidence type="ECO:0000256" key="4">
    <source>
        <dbReference type="ARBA" id="ARBA00022630"/>
    </source>
</evidence>
<comment type="catalytic activity">
    <reaction evidence="10">
        <text>L-threonyl-[protein] + FAD = FMN-L-threonyl-[protein] + AMP + H(+)</text>
        <dbReference type="Rhea" id="RHEA:36847"/>
        <dbReference type="Rhea" id="RHEA-COMP:11060"/>
        <dbReference type="Rhea" id="RHEA-COMP:11061"/>
        <dbReference type="ChEBI" id="CHEBI:15378"/>
        <dbReference type="ChEBI" id="CHEBI:30013"/>
        <dbReference type="ChEBI" id="CHEBI:57692"/>
        <dbReference type="ChEBI" id="CHEBI:74257"/>
        <dbReference type="ChEBI" id="CHEBI:456215"/>
        <dbReference type="EC" id="2.7.1.180"/>
    </reaction>
</comment>
<dbReference type="OrthoDB" id="9778595at2"/>
<evidence type="ECO:0000256" key="7">
    <source>
        <dbReference type="ARBA" id="ARBA00022827"/>
    </source>
</evidence>
<dbReference type="SUPFAM" id="SSF143631">
    <property type="entry name" value="ApbE-like"/>
    <property type="match status" value="1"/>
</dbReference>
<keyword evidence="7" id="KW-0274">FAD</keyword>
<dbReference type="InterPro" id="IPR003374">
    <property type="entry name" value="ApbE-like_sf"/>
</dbReference>
<evidence type="ECO:0000313" key="12">
    <source>
        <dbReference type="EMBL" id="PQO40308.1"/>
    </source>
</evidence>
<evidence type="ECO:0000256" key="9">
    <source>
        <dbReference type="ARBA" id="ARBA00031306"/>
    </source>
</evidence>
<keyword evidence="5 12" id="KW-0808">Transferase</keyword>
<accession>A0A2S8G773</accession>
<dbReference type="PANTHER" id="PTHR30040">
    <property type="entry name" value="THIAMINE BIOSYNTHESIS LIPOPROTEIN APBE"/>
    <property type="match status" value="1"/>
</dbReference>
<comment type="cofactor">
    <cofactor evidence="1">
        <name>Mg(2+)</name>
        <dbReference type="ChEBI" id="CHEBI:18420"/>
    </cofactor>
</comment>
<evidence type="ECO:0000256" key="3">
    <source>
        <dbReference type="ARBA" id="ARBA00016337"/>
    </source>
</evidence>
<evidence type="ECO:0000256" key="11">
    <source>
        <dbReference type="SAM" id="MobiDB-lite"/>
    </source>
</evidence>
<gene>
    <name evidence="12" type="ORF">C5Y96_01680</name>
</gene>
<dbReference type="Gene3D" id="3.10.520.10">
    <property type="entry name" value="ApbE-like domains"/>
    <property type="match status" value="1"/>
</dbReference>